<evidence type="ECO:0000256" key="1">
    <source>
        <dbReference type="ARBA" id="ARBA00023098"/>
    </source>
</evidence>
<evidence type="ECO:0000256" key="2">
    <source>
        <dbReference type="PROSITE-ProRule" id="PRU01161"/>
    </source>
</evidence>
<evidence type="ECO:0000259" key="3">
    <source>
        <dbReference type="PROSITE" id="PS51635"/>
    </source>
</evidence>
<name>A0A1Y5P344_9MICO</name>
<dbReference type="PROSITE" id="PS51635">
    <property type="entry name" value="PNPLA"/>
    <property type="match status" value="1"/>
</dbReference>
<dbReference type="InterPro" id="IPR002641">
    <property type="entry name" value="PNPLA_dom"/>
</dbReference>
<dbReference type="SUPFAM" id="SSF52151">
    <property type="entry name" value="FabD/lysophospholipase-like"/>
    <property type="match status" value="1"/>
</dbReference>
<comment type="caution">
    <text evidence="2">Lacks conserved residue(s) required for the propagation of feature annotation.</text>
</comment>
<dbReference type="InterPro" id="IPR016035">
    <property type="entry name" value="Acyl_Trfase/lysoPLipase"/>
</dbReference>
<dbReference type="Pfam" id="PF01734">
    <property type="entry name" value="Patatin"/>
    <property type="match status" value="1"/>
</dbReference>
<dbReference type="Gene3D" id="3.40.1090.10">
    <property type="entry name" value="Cytosolic phospholipase A2 catalytic domain"/>
    <property type="match status" value="1"/>
</dbReference>
<feature type="active site" description="Nucleophile" evidence="2">
    <location>
        <position position="37"/>
    </location>
</feature>
<dbReference type="AlphaFoldDB" id="A0A1Y5P344"/>
<feature type="short sequence motif" description="GXSXG" evidence="2">
    <location>
        <begin position="35"/>
        <end position="39"/>
    </location>
</feature>
<sequence length="446" mass="47257">MRSLVLAGGGMRVAWQAGVIRALEEEDLTFDHVDGASGGIMTAAMMLSGVSGVEMCDRWRGLSASAFTSLLPLHEYLTGPWSLPAIGDADAIVQTVLPRLGIDVERMRRSEIAGTFQVVEFTTKECRSLEPGDLDLELLAAGMSLPGWLTPLRRGDEVFTDAVWVRDAGVAEAVRRGADEIWLVWCIGNTPYFGDGPLEQYVHMIEMSAMGALLADFELARALGRDFTLHVVAPRHPLPLDPEFYLGRISSDALLAMGYRDARAYLDGRSGAGVPKDATCTRMTDPPVSVRITDRLRGRVGADEVDATFTVEVPLDAAAPASVSAPASEGSLVGAVTIPGEGTVYLAGGEVTLVDGALTYTGTVRRGGRDVALRCVRTLRDDPGPDAWGDFTEATLTIGGDAGTVSAGIGGVAHLIASIEPVGAHGLLQRADAVRRFLGLLSSVRV</sequence>
<proteinExistence type="predicted"/>
<protein>
    <submittedName>
        <fullName evidence="4">Patatin</fullName>
    </submittedName>
</protein>
<feature type="domain" description="PNPLA" evidence="3">
    <location>
        <begin position="4"/>
        <end position="181"/>
    </location>
</feature>
<keyword evidence="2" id="KW-0442">Lipid degradation</keyword>
<keyword evidence="1 2" id="KW-0443">Lipid metabolism</keyword>
<dbReference type="RefSeq" id="WP_295573039.1">
    <property type="nucleotide sequence ID" value="NZ_FLQR01000001.1"/>
</dbReference>
<gene>
    <name evidence="4" type="ORF">MIPYR_10439</name>
</gene>
<dbReference type="GO" id="GO:0016787">
    <property type="term" value="F:hydrolase activity"/>
    <property type="evidence" value="ECO:0007669"/>
    <property type="project" value="UniProtKB-UniRule"/>
</dbReference>
<dbReference type="EMBL" id="FLQR01000001">
    <property type="protein sequence ID" value="SBS70358.1"/>
    <property type="molecule type" value="Genomic_DNA"/>
</dbReference>
<organism evidence="4">
    <name type="scientific">uncultured Microbacterium sp</name>
    <dbReference type="NCBI Taxonomy" id="191216"/>
    <lineage>
        <taxon>Bacteria</taxon>
        <taxon>Bacillati</taxon>
        <taxon>Actinomycetota</taxon>
        <taxon>Actinomycetes</taxon>
        <taxon>Micrococcales</taxon>
        <taxon>Microbacteriaceae</taxon>
        <taxon>Microbacterium</taxon>
        <taxon>environmental samples</taxon>
    </lineage>
</organism>
<dbReference type="GO" id="GO:0016042">
    <property type="term" value="P:lipid catabolic process"/>
    <property type="evidence" value="ECO:0007669"/>
    <property type="project" value="UniProtKB-UniRule"/>
</dbReference>
<reference evidence="4" key="1">
    <citation type="submission" date="2016-03" db="EMBL/GenBank/DDBJ databases">
        <authorList>
            <person name="Ploux O."/>
        </authorList>
    </citation>
    <scope>NUCLEOTIDE SEQUENCE</scope>
    <source>
        <strain evidence="4">UC1</strain>
    </source>
</reference>
<evidence type="ECO:0000313" key="4">
    <source>
        <dbReference type="EMBL" id="SBS70358.1"/>
    </source>
</evidence>
<accession>A0A1Y5P344</accession>
<keyword evidence="2" id="KW-0378">Hydrolase</keyword>
<feature type="active site" description="Proton acceptor" evidence="2">
    <location>
        <position position="167"/>
    </location>
</feature>